<name>A0ABD2YAK9_9GENT</name>
<accession>A0ABD2YAK9</accession>
<dbReference type="EMBL" id="JBJUIK010000015">
    <property type="protein sequence ID" value="KAL3503229.1"/>
    <property type="molecule type" value="Genomic_DNA"/>
</dbReference>
<evidence type="ECO:0000313" key="2">
    <source>
        <dbReference type="Proteomes" id="UP001630127"/>
    </source>
</evidence>
<dbReference type="AlphaFoldDB" id="A0ABD2YAK9"/>
<reference evidence="1 2" key="1">
    <citation type="submission" date="2024-11" db="EMBL/GenBank/DDBJ databases">
        <title>A near-complete genome assembly of Cinchona calisaya.</title>
        <authorList>
            <person name="Lian D.C."/>
            <person name="Zhao X.W."/>
            <person name="Wei L."/>
        </authorList>
    </citation>
    <scope>NUCLEOTIDE SEQUENCE [LARGE SCALE GENOMIC DNA]</scope>
    <source>
        <tissue evidence="1">Nenye</tissue>
    </source>
</reference>
<proteinExistence type="predicted"/>
<organism evidence="1 2">
    <name type="scientific">Cinchona calisaya</name>
    <dbReference type="NCBI Taxonomy" id="153742"/>
    <lineage>
        <taxon>Eukaryota</taxon>
        <taxon>Viridiplantae</taxon>
        <taxon>Streptophyta</taxon>
        <taxon>Embryophyta</taxon>
        <taxon>Tracheophyta</taxon>
        <taxon>Spermatophyta</taxon>
        <taxon>Magnoliopsida</taxon>
        <taxon>eudicotyledons</taxon>
        <taxon>Gunneridae</taxon>
        <taxon>Pentapetalae</taxon>
        <taxon>asterids</taxon>
        <taxon>lamiids</taxon>
        <taxon>Gentianales</taxon>
        <taxon>Rubiaceae</taxon>
        <taxon>Cinchonoideae</taxon>
        <taxon>Cinchoneae</taxon>
        <taxon>Cinchona</taxon>
    </lineage>
</organism>
<gene>
    <name evidence="1" type="ORF">ACH5RR_037678</name>
</gene>
<evidence type="ECO:0000313" key="1">
    <source>
        <dbReference type="EMBL" id="KAL3503229.1"/>
    </source>
</evidence>
<comment type="caution">
    <text evidence="1">The sequence shown here is derived from an EMBL/GenBank/DDBJ whole genome shotgun (WGS) entry which is preliminary data.</text>
</comment>
<protein>
    <submittedName>
        <fullName evidence="1">Uncharacterized protein</fullName>
    </submittedName>
</protein>
<dbReference type="Proteomes" id="UP001630127">
    <property type="component" value="Unassembled WGS sequence"/>
</dbReference>
<keyword evidence="2" id="KW-1185">Reference proteome</keyword>
<sequence length="99" mass="11436">MSFSNFVNRVLLQHSLRNSRSIHKFYLANNYSKFDVYDVESWVITMISRGVQEIEIELKVYDPSCRLFILPPSVFISKTLVVLNLCGFIMSLAQSASRI</sequence>